<dbReference type="InterPro" id="IPR020471">
    <property type="entry name" value="AKR"/>
</dbReference>
<dbReference type="PATRIC" id="fig|1073999.7.peg.2343"/>
<dbReference type="EMBL" id="CAKW01000085">
    <property type="protein sequence ID" value="CCJ73034.1"/>
    <property type="molecule type" value="Genomic_DNA"/>
</dbReference>
<evidence type="ECO:0000313" key="4">
    <source>
        <dbReference type="EMBL" id="CCJ73034.1"/>
    </source>
</evidence>
<feature type="domain" description="NADP-dependent oxidoreductase" evidence="2">
    <location>
        <begin position="15"/>
        <end position="322"/>
    </location>
</feature>
<dbReference type="eggNOG" id="COG0667">
    <property type="taxonomic scope" value="Bacteria"/>
</dbReference>
<dbReference type="Pfam" id="PF00248">
    <property type="entry name" value="Aldo_ket_red"/>
    <property type="match status" value="1"/>
</dbReference>
<dbReference type="STRING" id="1073999.AFK62_11180"/>
<reference evidence="4" key="1">
    <citation type="submission" date="2012-07" db="EMBL/GenBank/DDBJ databases">
        <authorList>
            <person name="Cummings C."/>
        </authorList>
    </citation>
    <scope>NUCLEOTIDE SEQUENCE</scope>
    <source>
        <strain evidence="4">1330</strain>
    </source>
</reference>
<dbReference type="PANTHER" id="PTHR43364">
    <property type="entry name" value="NADH-SPECIFIC METHYLGLYOXAL REDUCTASE-RELATED"/>
    <property type="match status" value="1"/>
</dbReference>
<dbReference type="PRINTS" id="PR00069">
    <property type="entry name" value="ALDKETRDTASE"/>
</dbReference>
<sequence>MKYKQLGRTGMFVSELCLGTMTLGGNADAGMWSSIGAVAQEEANQLIAHALAGGINFIDTADIYSFGQAERITGIALKELGVARSDIFIATKTGGVMGSGPNDQGASRGHIMDAVYRSLERLQVDHIDLYQIHASDPVTPVEETLRALDDLTRQGLVRYVGVSNWAAGKLGKALGLSEALHATRFETLQAYYSIASRDIERELLPLAREENLGLLVWSPLAGGLLSGKFGPGAAQDSNARRSNFDFPPVDRDRAWQCVAAMREIADARSVSVSQIAIAWLLARPVVTSVIIGVKRLEQLTDNLGATDITLTAEELAQLDAISALPPHYPAWMIERQETLRYPNAAGVRREKKTL</sequence>
<dbReference type="InterPro" id="IPR050523">
    <property type="entry name" value="AKR_Detox_Biosynth"/>
</dbReference>
<dbReference type="GO" id="GO:0005829">
    <property type="term" value="C:cytosol"/>
    <property type="evidence" value="ECO:0007669"/>
    <property type="project" value="UniProtKB-ARBA"/>
</dbReference>
<organism evidence="4 5">
    <name type="scientific">Cronobacter condimenti 1330</name>
    <dbReference type="NCBI Taxonomy" id="1073999"/>
    <lineage>
        <taxon>Bacteria</taxon>
        <taxon>Pseudomonadati</taxon>
        <taxon>Pseudomonadota</taxon>
        <taxon>Gammaproteobacteria</taxon>
        <taxon>Enterobacterales</taxon>
        <taxon>Enterobacteriaceae</taxon>
        <taxon>Cronobacter</taxon>
    </lineage>
</organism>
<dbReference type="OrthoDB" id="9772407at2"/>
<reference evidence="3 6" key="3">
    <citation type="journal article" date="2016" name="Genome Announc.">
        <title>Fully Closed Genome Sequences of Five Type Strains of the Genus Cronobacter and One Cronobacter sakazakii Strain.</title>
        <authorList>
            <person name="Moine D."/>
            <person name="Kassam M."/>
            <person name="Baert L."/>
            <person name="Tang Y."/>
            <person name="Barretto C."/>
            <person name="Ngom Bru C."/>
            <person name="Klijn A."/>
            <person name="Descombes P."/>
        </authorList>
    </citation>
    <scope>NUCLEOTIDE SEQUENCE [LARGE SCALE GENOMIC DNA]</scope>
    <source>
        <strain evidence="3 6">LMG 26250</strain>
    </source>
</reference>
<dbReference type="InterPro" id="IPR036812">
    <property type="entry name" value="NAD(P)_OxRdtase_dom_sf"/>
</dbReference>
<name>K8AB95_9ENTR</name>
<evidence type="ECO:0000313" key="5">
    <source>
        <dbReference type="Proteomes" id="UP000009340"/>
    </source>
</evidence>
<gene>
    <name evidence="3" type="ORF">AFK62_11180</name>
    <name evidence="4" type="ORF">BN137_2405</name>
</gene>
<dbReference type="FunFam" id="3.20.20.100:FF:000004">
    <property type="entry name" value="Oxidoreductase, aldo/keto reductase"/>
    <property type="match status" value="1"/>
</dbReference>
<dbReference type="InterPro" id="IPR023210">
    <property type="entry name" value="NADP_OxRdtase_dom"/>
</dbReference>
<dbReference type="Gene3D" id="3.20.20.100">
    <property type="entry name" value="NADP-dependent oxidoreductase domain"/>
    <property type="match status" value="1"/>
</dbReference>
<dbReference type="RefSeq" id="WP_007674073.1">
    <property type="nucleotide sequence ID" value="NZ_CAKW01000085.1"/>
</dbReference>
<keyword evidence="1" id="KW-0560">Oxidoreductase</keyword>
<dbReference type="SUPFAM" id="SSF51430">
    <property type="entry name" value="NAD(P)-linked oxidoreductase"/>
    <property type="match status" value="1"/>
</dbReference>
<dbReference type="KEGG" id="ccon:AFK62_11180"/>
<dbReference type="AlphaFoldDB" id="K8AB95"/>
<dbReference type="PANTHER" id="PTHR43364:SF4">
    <property type="entry name" value="NAD(P)-LINKED OXIDOREDUCTASE SUPERFAMILY PROTEIN"/>
    <property type="match status" value="1"/>
</dbReference>
<proteinExistence type="predicted"/>
<dbReference type="CDD" id="cd19091">
    <property type="entry name" value="AKR_PsAKR"/>
    <property type="match status" value="1"/>
</dbReference>
<evidence type="ECO:0000313" key="3">
    <source>
        <dbReference type="EMBL" id="ALB63028.1"/>
    </source>
</evidence>
<keyword evidence="6" id="KW-1185">Reference proteome</keyword>
<evidence type="ECO:0000259" key="2">
    <source>
        <dbReference type="Pfam" id="PF00248"/>
    </source>
</evidence>
<dbReference type="GO" id="GO:0016491">
    <property type="term" value="F:oxidoreductase activity"/>
    <property type="evidence" value="ECO:0007669"/>
    <property type="project" value="UniProtKB-KW"/>
</dbReference>
<evidence type="ECO:0000313" key="6">
    <source>
        <dbReference type="Proteomes" id="UP000067320"/>
    </source>
</evidence>
<dbReference type="EMBL" id="CP012264">
    <property type="protein sequence ID" value="ALB63028.1"/>
    <property type="molecule type" value="Genomic_DNA"/>
</dbReference>
<reference evidence="6" key="2">
    <citation type="submission" date="2015-09" db="EMBL/GenBank/DDBJ databases">
        <title>Cronobacter genome sequencing and assembly.</title>
        <authorList>
            <person name="Descombes P."/>
            <person name="Baert L."/>
            <person name="Ngom-Bru C."/>
            <person name="Barretto C."/>
        </authorList>
    </citation>
    <scope>NUCLEOTIDE SEQUENCE [LARGE SCALE GENOMIC DNA]</scope>
    <source>
        <strain evidence="6">LMG 26250</strain>
    </source>
</reference>
<accession>K8AB95</accession>
<dbReference type="Proteomes" id="UP000009340">
    <property type="component" value="Unassembled WGS sequence"/>
</dbReference>
<evidence type="ECO:0000256" key="1">
    <source>
        <dbReference type="ARBA" id="ARBA00023002"/>
    </source>
</evidence>
<protein>
    <submittedName>
        <fullName evidence="3">Aldo/keto reductase</fullName>
    </submittedName>
    <submittedName>
        <fullName evidence="4">Oxidoreductase</fullName>
    </submittedName>
</protein>
<dbReference type="Proteomes" id="UP000067320">
    <property type="component" value="Chromosome"/>
</dbReference>